<dbReference type="SUPFAM" id="SSF52980">
    <property type="entry name" value="Restriction endonuclease-like"/>
    <property type="match status" value="1"/>
</dbReference>
<comment type="caution">
    <text evidence="2">The sequence shown here is derived from an EMBL/GenBank/DDBJ whole genome shotgun (WGS) entry which is preliminary data.</text>
</comment>
<dbReference type="Proteomes" id="UP000738126">
    <property type="component" value="Unassembled WGS sequence"/>
</dbReference>
<dbReference type="RefSeq" id="WP_200261325.1">
    <property type="nucleotide sequence ID" value="NZ_NRSH01000221.1"/>
</dbReference>
<reference evidence="2 3" key="1">
    <citation type="journal article" date="2020" name="Microorganisms">
        <title>Osmotic Adaptation and Compatible Solute Biosynthesis of Phototrophic Bacteria as Revealed from Genome Analyses.</title>
        <authorList>
            <person name="Imhoff J.F."/>
            <person name="Rahn T."/>
            <person name="Kunzel S."/>
            <person name="Keller A."/>
            <person name="Neulinger S.C."/>
        </authorList>
    </citation>
    <scope>NUCLEOTIDE SEQUENCE [LARGE SCALE GENOMIC DNA]</scope>
    <source>
        <strain evidence="2 3">DSM 15116</strain>
    </source>
</reference>
<dbReference type="CDD" id="cd22352">
    <property type="entry name" value="RecB_C-like"/>
    <property type="match status" value="1"/>
</dbReference>
<proteinExistence type="predicted"/>
<organism evidence="2 3">
    <name type="scientific">Halorhodospira neutriphila</name>
    <dbReference type="NCBI Taxonomy" id="168379"/>
    <lineage>
        <taxon>Bacteria</taxon>
        <taxon>Pseudomonadati</taxon>
        <taxon>Pseudomonadota</taxon>
        <taxon>Gammaproteobacteria</taxon>
        <taxon>Chromatiales</taxon>
        <taxon>Ectothiorhodospiraceae</taxon>
        <taxon>Halorhodospira</taxon>
    </lineage>
</organism>
<name>A0ABS1E9E0_9GAMM</name>
<protein>
    <recommendedName>
        <fullName evidence="1">PD-(D/E)XK endonuclease-like domain-containing protein</fullName>
    </recommendedName>
</protein>
<dbReference type="Pfam" id="PF12705">
    <property type="entry name" value="PDDEXK_1"/>
    <property type="match status" value="1"/>
</dbReference>
<dbReference type="InterPro" id="IPR038726">
    <property type="entry name" value="PDDEXK_AddAB-type"/>
</dbReference>
<accession>A0ABS1E9E0</accession>
<dbReference type="InterPro" id="IPR011604">
    <property type="entry name" value="PDDEXK-like_dom_sf"/>
</dbReference>
<gene>
    <name evidence="2" type="ORF">CKO13_11775</name>
</gene>
<evidence type="ECO:0000313" key="2">
    <source>
        <dbReference type="EMBL" id="MBK1727677.1"/>
    </source>
</evidence>
<evidence type="ECO:0000313" key="3">
    <source>
        <dbReference type="Proteomes" id="UP000738126"/>
    </source>
</evidence>
<dbReference type="EMBL" id="NRSH01000221">
    <property type="protein sequence ID" value="MBK1727677.1"/>
    <property type="molecule type" value="Genomic_DNA"/>
</dbReference>
<evidence type="ECO:0000259" key="1">
    <source>
        <dbReference type="Pfam" id="PF12705"/>
    </source>
</evidence>
<keyword evidence="3" id="KW-1185">Reference proteome</keyword>
<dbReference type="Gene3D" id="3.90.320.10">
    <property type="match status" value="1"/>
</dbReference>
<feature type="domain" description="PD-(D/E)XK endonuclease-like" evidence="1">
    <location>
        <begin position="13"/>
        <end position="239"/>
    </location>
</feature>
<feature type="non-terminal residue" evidence="2">
    <location>
        <position position="1"/>
    </location>
</feature>
<dbReference type="InterPro" id="IPR011335">
    <property type="entry name" value="Restrct_endonuc-II-like"/>
</dbReference>
<sequence length="260" mass="27633">AEEEGAAGPELALRGPAFGTAFHEILEQADFAAWPPPGTGLDAARREAVAAPLRRAGVALPEAEAERERLLEAVGERVACTLHTPLPGIGPLAGIPPERRLVEMEFFLGLDGGRLAGLVEALEAAGYAAALPAERRAETLRGLMHGFIDLVVEHGGRYYVVDYKTNDLGAAPEAYAPPRLERAMAHGHYPLQYLIYLVALHRHLGRSLPGYTPEAHLGGAYYLFVRGMTGADEGSGVYADAPPAARIRALDRLFAGEGGA</sequence>